<evidence type="ECO:0000256" key="1">
    <source>
        <dbReference type="ARBA" id="ARBA00006640"/>
    </source>
</evidence>
<dbReference type="EMBL" id="VSSQ01041382">
    <property type="protein sequence ID" value="MPM94797.1"/>
    <property type="molecule type" value="Genomic_DNA"/>
</dbReference>
<keyword evidence="3" id="KW-0687">Ribonucleoprotein</keyword>
<feature type="region of interest" description="Disordered" evidence="4">
    <location>
        <begin position="1"/>
        <end position="28"/>
    </location>
</feature>
<accession>A0A645DZI9</accession>
<dbReference type="AlphaFoldDB" id="A0A645DZI9"/>
<dbReference type="Gene3D" id="1.20.5.1150">
    <property type="entry name" value="Ribosomal protein S8"/>
    <property type="match status" value="1"/>
</dbReference>
<comment type="caution">
    <text evidence="5">The sequence shown here is derived from an EMBL/GenBank/DDBJ whole genome shotgun (WGS) entry which is preliminary data.</text>
</comment>
<organism evidence="5">
    <name type="scientific">bioreactor metagenome</name>
    <dbReference type="NCBI Taxonomy" id="1076179"/>
    <lineage>
        <taxon>unclassified sequences</taxon>
        <taxon>metagenomes</taxon>
        <taxon>ecological metagenomes</taxon>
    </lineage>
</organism>
<dbReference type="HAMAP" id="MF_00358">
    <property type="entry name" value="Ribosomal_bS21"/>
    <property type="match status" value="1"/>
</dbReference>
<feature type="compositionally biased region" description="Basic residues" evidence="4">
    <location>
        <begin position="1"/>
        <end position="13"/>
    </location>
</feature>
<dbReference type="GO" id="GO:0003735">
    <property type="term" value="F:structural constituent of ribosome"/>
    <property type="evidence" value="ECO:0007669"/>
    <property type="project" value="InterPro"/>
</dbReference>
<dbReference type="NCBIfam" id="TIGR00030">
    <property type="entry name" value="S21p"/>
    <property type="match status" value="1"/>
</dbReference>
<dbReference type="Pfam" id="PF01165">
    <property type="entry name" value="Ribosomal_S21"/>
    <property type="match status" value="1"/>
</dbReference>
<dbReference type="InterPro" id="IPR018278">
    <property type="entry name" value="Ribosomal_bS21_CS"/>
</dbReference>
<sequence>MHRKRRNTRRQRHRLGDARPHKQRTRQTWTSGISHGIHVGHGRPCILECLPDQRRQAPDMITGRQLWHDPPIHRMQIDLGVQALRHHADRRVIDRDPGFVAGCLDANHLHYVAYPIEASVHSNVASNKFLQQICRYDLPATPTLRYIRDLSAPRHSRKYAMPGIRVKENEPFEVAIRRFKRTIEKTGVLTELRAREFYEKPTAERKRKLAAAVKRNHKRLRSQTLPPKLY</sequence>
<evidence type="ECO:0000313" key="5">
    <source>
        <dbReference type="EMBL" id="MPM94797.1"/>
    </source>
</evidence>
<feature type="region of interest" description="Disordered" evidence="4">
    <location>
        <begin position="211"/>
        <end position="230"/>
    </location>
</feature>
<dbReference type="PANTHER" id="PTHR21109:SF22">
    <property type="entry name" value="SMALL RIBOSOMAL SUBUNIT PROTEIN BS21"/>
    <property type="match status" value="1"/>
</dbReference>
<name>A0A645DZI9_9ZZZZ</name>
<feature type="compositionally biased region" description="Basic residues" evidence="4">
    <location>
        <begin position="211"/>
        <end position="221"/>
    </location>
</feature>
<evidence type="ECO:0000256" key="3">
    <source>
        <dbReference type="ARBA" id="ARBA00023274"/>
    </source>
</evidence>
<gene>
    <name evidence="5" type="primary">rpsU_36</name>
    <name evidence="5" type="ORF">SDC9_141945</name>
</gene>
<dbReference type="PRINTS" id="PR00976">
    <property type="entry name" value="RIBOSOMALS21"/>
</dbReference>
<dbReference type="InterPro" id="IPR038380">
    <property type="entry name" value="Ribosomal_bS21_sf"/>
</dbReference>
<comment type="similarity">
    <text evidence="1">Belongs to the bacterial ribosomal protein bS21 family.</text>
</comment>
<dbReference type="InterPro" id="IPR001911">
    <property type="entry name" value="Ribosomal_bS21"/>
</dbReference>
<evidence type="ECO:0000256" key="4">
    <source>
        <dbReference type="SAM" id="MobiDB-lite"/>
    </source>
</evidence>
<dbReference type="GO" id="GO:0006412">
    <property type="term" value="P:translation"/>
    <property type="evidence" value="ECO:0007669"/>
    <property type="project" value="InterPro"/>
</dbReference>
<dbReference type="PROSITE" id="PS01181">
    <property type="entry name" value="RIBOSOMAL_S21"/>
    <property type="match status" value="1"/>
</dbReference>
<keyword evidence="2 5" id="KW-0689">Ribosomal protein</keyword>
<evidence type="ECO:0000256" key="2">
    <source>
        <dbReference type="ARBA" id="ARBA00022980"/>
    </source>
</evidence>
<dbReference type="GO" id="GO:1990904">
    <property type="term" value="C:ribonucleoprotein complex"/>
    <property type="evidence" value="ECO:0007669"/>
    <property type="project" value="UniProtKB-KW"/>
</dbReference>
<reference evidence="5" key="1">
    <citation type="submission" date="2019-08" db="EMBL/GenBank/DDBJ databases">
        <authorList>
            <person name="Kucharzyk K."/>
            <person name="Murdoch R.W."/>
            <person name="Higgins S."/>
            <person name="Loffler F."/>
        </authorList>
    </citation>
    <scope>NUCLEOTIDE SEQUENCE</scope>
</reference>
<proteinExistence type="inferred from homology"/>
<dbReference type="GO" id="GO:0005840">
    <property type="term" value="C:ribosome"/>
    <property type="evidence" value="ECO:0007669"/>
    <property type="project" value="UniProtKB-KW"/>
</dbReference>
<protein>
    <submittedName>
        <fullName evidence="5">30S ribosomal protein S21</fullName>
    </submittedName>
</protein>
<dbReference type="PANTHER" id="PTHR21109">
    <property type="entry name" value="MITOCHONDRIAL 28S RIBOSOMAL PROTEIN S21"/>
    <property type="match status" value="1"/>
</dbReference>